<dbReference type="EMBL" id="CP060096">
    <property type="protein sequence ID" value="QSZ27446.1"/>
    <property type="molecule type" value="Genomic_DNA"/>
</dbReference>
<proteinExistence type="predicted"/>
<dbReference type="KEGG" id="aaut:ACETAC_00475"/>
<name>A0A975GAS2_9THEO</name>
<organism evidence="2 3">
    <name type="scientific">Aceticella autotrophica</name>
    <dbReference type="NCBI Taxonomy" id="2755338"/>
    <lineage>
        <taxon>Bacteria</taxon>
        <taxon>Bacillati</taxon>
        <taxon>Bacillota</taxon>
        <taxon>Clostridia</taxon>
        <taxon>Thermoanaerobacterales</taxon>
        <taxon>Thermoanaerobacteraceae</taxon>
        <taxon>Aceticella</taxon>
    </lineage>
</organism>
<reference evidence="2" key="1">
    <citation type="submission" date="2020-08" db="EMBL/GenBank/DDBJ databases">
        <title>Genomic insights into the carbon and energy metabolism of the first obligate autotrophic acetogenic bacterium Aceticella autotrophica gen. nov., sp. nov.</title>
        <authorList>
            <person name="Toshchakov S.V."/>
            <person name="Elcheninov A.G."/>
            <person name="Kublanov I.V."/>
            <person name="Frolov E.N."/>
            <person name="Lebedinsky A.V."/>
        </authorList>
    </citation>
    <scope>NUCLEOTIDE SEQUENCE</scope>
    <source>
        <strain evidence="2">3443-3Ac</strain>
    </source>
</reference>
<accession>A0A975GAS2</accession>
<evidence type="ECO:0000313" key="3">
    <source>
        <dbReference type="Proteomes" id="UP000671913"/>
    </source>
</evidence>
<dbReference type="RefSeq" id="WP_284680143.1">
    <property type="nucleotide sequence ID" value="NZ_CP060096.1"/>
</dbReference>
<protein>
    <submittedName>
        <fullName evidence="2">Uncharacterized protein</fullName>
    </submittedName>
</protein>
<keyword evidence="1" id="KW-0812">Transmembrane</keyword>
<dbReference type="AlphaFoldDB" id="A0A975GAS2"/>
<sequence>MAEIPAISLLTLAIVKIKEMIKNRYRYGQRYVADAKVLSGNMDDKTYNNQNLEDLDRLLTQMDVNRNELFYYIADSALFSETNIEKANQNDIRLIIQMPDNTNLAVVYLLLIALMILTIAEKVVRDDLKKTDDLVYGIDNRKLKRPTLTAILQIIDRVRIITYKTDGKIRRQILNLDDSCKKIIGFLGLSENCFAWNGDSKAPDV</sequence>
<evidence type="ECO:0000313" key="2">
    <source>
        <dbReference type="EMBL" id="QSZ27446.1"/>
    </source>
</evidence>
<keyword evidence="3" id="KW-1185">Reference proteome</keyword>
<keyword evidence="1" id="KW-1133">Transmembrane helix</keyword>
<keyword evidence="1" id="KW-0472">Membrane</keyword>
<feature type="transmembrane region" description="Helical" evidence="1">
    <location>
        <begin position="102"/>
        <end position="120"/>
    </location>
</feature>
<dbReference type="Proteomes" id="UP000671913">
    <property type="component" value="Chromosome"/>
</dbReference>
<evidence type="ECO:0000256" key="1">
    <source>
        <dbReference type="SAM" id="Phobius"/>
    </source>
</evidence>
<gene>
    <name evidence="2" type="ORF">ACETAC_00475</name>
</gene>